<feature type="signal peptide" evidence="3">
    <location>
        <begin position="1"/>
        <end position="27"/>
    </location>
</feature>
<reference evidence="5 6" key="1">
    <citation type="journal article" date="2018" name="Mol. Plant">
        <title>The genome of Artemisia annua provides insight into the evolution of Asteraceae family and artemisinin biosynthesis.</title>
        <authorList>
            <person name="Shen Q."/>
            <person name="Zhang L."/>
            <person name="Liao Z."/>
            <person name="Wang S."/>
            <person name="Yan T."/>
            <person name="Shi P."/>
            <person name="Liu M."/>
            <person name="Fu X."/>
            <person name="Pan Q."/>
            <person name="Wang Y."/>
            <person name="Lv Z."/>
            <person name="Lu X."/>
            <person name="Zhang F."/>
            <person name="Jiang W."/>
            <person name="Ma Y."/>
            <person name="Chen M."/>
            <person name="Hao X."/>
            <person name="Li L."/>
            <person name="Tang Y."/>
            <person name="Lv G."/>
            <person name="Zhou Y."/>
            <person name="Sun X."/>
            <person name="Brodelius P.E."/>
            <person name="Rose J.K.C."/>
            <person name="Tang K."/>
        </authorList>
    </citation>
    <scope>NUCLEOTIDE SEQUENCE [LARGE SCALE GENOMIC DNA]</scope>
    <source>
        <strain evidence="6">cv. Huhao1</strain>
        <tissue evidence="5">Leaf</tissue>
    </source>
</reference>
<feature type="chain" id="PRO_5015787806" evidence="3">
    <location>
        <begin position="28"/>
        <end position="138"/>
    </location>
</feature>
<accession>A0A2U1M0S9</accession>
<comment type="caution">
    <text evidence="5">The sequence shown here is derived from an EMBL/GenBank/DDBJ whole genome shotgun (WGS) entry which is preliminary data.</text>
</comment>
<dbReference type="GO" id="GO:0004553">
    <property type="term" value="F:hydrolase activity, hydrolyzing O-glycosyl compounds"/>
    <property type="evidence" value="ECO:0007669"/>
    <property type="project" value="InterPro"/>
</dbReference>
<name>A0A2U1M0S9_ARTAN</name>
<organism evidence="5 6">
    <name type="scientific">Artemisia annua</name>
    <name type="common">Sweet wormwood</name>
    <dbReference type="NCBI Taxonomy" id="35608"/>
    <lineage>
        <taxon>Eukaryota</taxon>
        <taxon>Viridiplantae</taxon>
        <taxon>Streptophyta</taxon>
        <taxon>Embryophyta</taxon>
        <taxon>Tracheophyta</taxon>
        <taxon>Spermatophyta</taxon>
        <taxon>Magnoliopsida</taxon>
        <taxon>eudicotyledons</taxon>
        <taxon>Gunneridae</taxon>
        <taxon>Pentapetalae</taxon>
        <taxon>asterids</taxon>
        <taxon>campanulids</taxon>
        <taxon>Asterales</taxon>
        <taxon>Asteraceae</taxon>
        <taxon>Asteroideae</taxon>
        <taxon>Anthemideae</taxon>
        <taxon>Artemisiinae</taxon>
        <taxon>Artemisia</taxon>
    </lineage>
</organism>
<dbReference type="STRING" id="35608.A0A2U1M0S9"/>
<keyword evidence="3" id="KW-0732">Signal</keyword>
<evidence type="ECO:0000313" key="6">
    <source>
        <dbReference type="Proteomes" id="UP000245207"/>
    </source>
</evidence>
<dbReference type="InterPro" id="IPR013320">
    <property type="entry name" value="ConA-like_dom_sf"/>
</dbReference>
<dbReference type="GO" id="GO:0030246">
    <property type="term" value="F:carbohydrate binding"/>
    <property type="evidence" value="ECO:0007669"/>
    <property type="project" value="UniProtKB-KW"/>
</dbReference>
<dbReference type="PANTHER" id="PTHR31062">
    <property type="entry name" value="XYLOGLUCAN ENDOTRANSGLUCOSYLASE/HYDROLASE PROTEIN 8-RELATED"/>
    <property type="match status" value="1"/>
</dbReference>
<dbReference type="InterPro" id="IPR000757">
    <property type="entry name" value="Beta-glucanase-like"/>
</dbReference>
<keyword evidence="5" id="KW-0430">Lectin</keyword>
<dbReference type="AlphaFoldDB" id="A0A2U1M0S9"/>
<dbReference type="InterPro" id="IPR044791">
    <property type="entry name" value="Beta-glucanase/XTH"/>
</dbReference>
<dbReference type="GO" id="GO:0005975">
    <property type="term" value="P:carbohydrate metabolic process"/>
    <property type="evidence" value="ECO:0007669"/>
    <property type="project" value="InterPro"/>
</dbReference>
<evidence type="ECO:0000256" key="1">
    <source>
        <dbReference type="ARBA" id="ARBA00022801"/>
    </source>
</evidence>
<keyword evidence="1 5" id="KW-0378">Hydrolase</keyword>
<proteinExistence type="predicted"/>
<protein>
    <submittedName>
        <fullName evidence="5">Concanavalin A-like lectin/glucanase domain, Xyloglucan endotransglucosylase/hydrolase</fullName>
    </submittedName>
</protein>
<dbReference type="Pfam" id="PF00722">
    <property type="entry name" value="Glyco_hydro_16"/>
    <property type="match status" value="1"/>
</dbReference>
<evidence type="ECO:0000313" key="5">
    <source>
        <dbReference type="EMBL" id="PWA54851.1"/>
    </source>
</evidence>
<dbReference type="SUPFAM" id="SSF49899">
    <property type="entry name" value="Concanavalin A-like lectins/glucanases"/>
    <property type="match status" value="1"/>
</dbReference>
<evidence type="ECO:0000259" key="4">
    <source>
        <dbReference type="Pfam" id="PF00722"/>
    </source>
</evidence>
<dbReference type="EMBL" id="PKPP01006949">
    <property type="protein sequence ID" value="PWA54851.1"/>
    <property type="molecule type" value="Genomic_DNA"/>
</dbReference>
<gene>
    <name evidence="5" type="ORF">CTI12_AA437720</name>
</gene>
<evidence type="ECO:0000256" key="2">
    <source>
        <dbReference type="ARBA" id="ARBA00023295"/>
    </source>
</evidence>
<evidence type="ECO:0000256" key="3">
    <source>
        <dbReference type="SAM" id="SignalP"/>
    </source>
</evidence>
<dbReference type="OrthoDB" id="1744157at2759"/>
<feature type="domain" description="GH16" evidence="4">
    <location>
        <begin position="54"/>
        <end position="107"/>
    </location>
</feature>
<keyword evidence="6" id="KW-1185">Reference proteome</keyword>
<sequence>MNDHILNSLSKTTIFISLILLLQPLAGTTTTSLPRIVSFENGFTQLFGGDTNLLRSDDDNTVHLHLDQYTGAGFRSSDLYNHGLFSAKIKLPSDYTAGIVVAFYTCGDPYLMVMLYLCQTASASSQTTGSPPSPSSSW</sequence>
<keyword evidence="2" id="KW-0326">Glycosidase</keyword>
<dbReference type="Proteomes" id="UP000245207">
    <property type="component" value="Unassembled WGS sequence"/>
</dbReference>
<dbReference type="Gene3D" id="2.60.120.200">
    <property type="match status" value="1"/>
</dbReference>